<evidence type="ECO:0000256" key="4">
    <source>
        <dbReference type="ARBA" id="ARBA00022989"/>
    </source>
</evidence>
<feature type="domain" description="Cytochrome c assembly protein" evidence="8">
    <location>
        <begin position="135"/>
        <end position="341"/>
    </location>
</feature>
<keyword evidence="2 7" id="KW-0812">Transmembrane</keyword>
<protein>
    <submittedName>
        <fullName evidence="9">C-type cytochrome biogenesis protein CcsB</fullName>
    </submittedName>
</protein>
<dbReference type="InterPro" id="IPR017562">
    <property type="entry name" value="Cyt_c_biogenesis_CcsA"/>
</dbReference>
<dbReference type="Pfam" id="PF01578">
    <property type="entry name" value="Cytochrom_C_asm"/>
    <property type="match status" value="1"/>
</dbReference>
<evidence type="ECO:0000256" key="3">
    <source>
        <dbReference type="ARBA" id="ARBA00022748"/>
    </source>
</evidence>
<reference evidence="10" key="1">
    <citation type="journal article" date="2019" name="Int. J. Syst. Evol. Microbiol.">
        <title>The Global Catalogue of Microorganisms (GCM) 10K type strain sequencing project: providing services to taxonomists for standard genome sequencing and annotation.</title>
        <authorList>
            <consortium name="The Broad Institute Genomics Platform"/>
            <consortium name="The Broad Institute Genome Sequencing Center for Infectious Disease"/>
            <person name="Wu L."/>
            <person name="Ma J."/>
        </authorList>
    </citation>
    <scope>NUCLEOTIDE SEQUENCE [LARGE SCALE GENOMIC DNA]</scope>
    <source>
        <strain evidence="10">NBRC 113072</strain>
    </source>
</reference>
<feature type="transmembrane region" description="Helical" evidence="7">
    <location>
        <begin position="289"/>
        <end position="304"/>
    </location>
</feature>
<dbReference type="InterPro" id="IPR002541">
    <property type="entry name" value="Cyt_c_assembly"/>
</dbReference>
<dbReference type="PANTHER" id="PTHR30071">
    <property type="entry name" value="HEME EXPORTER PROTEIN C"/>
    <property type="match status" value="1"/>
</dbReference>
<feature type="transmembrane region" description="Helical" evidence="7">
    <location>
        <begin position="12"/>
        <end position="33"/>
    </location>
</feature>
<evidence type="ECO:0000259" key="8">
    <source>
        <dbReference type="Pfam" id="PF01578"/>
    </source>
</evidence>
<feature type="transmembrane region" description="Helical" evidence="7">
    <location>
        <begin position="187"/>
        <end position="212"/>
    </location>
</feature>
<comment type="subcellular location">
    <subcellularLocation>
        <location evidence="1">Membrane</location>
        <topology evidence="1">Multi-pass membrane protein</topology>
    </subcellularLocation>
</comment>
<evidence type="ECO:0000313" key="10">
    <source>
        <dbReference type="Proteomes" id="UP001157126"/>
    </source>
</evidence>
<dbReference type="EMBL" id="BSUO01000001">
    <property type="protein sequence ID" value="GMA38446.1"/>
    <property type="molecule type" value="Genomic_DNA"/>
</dbReference>
<feature type="transmembrane region" description="Helical" evidence="7">
    <location>
        <begin position="251"/>
        <end position="274"/>
    </location>
</feature>
<keyword evidence="3" id="KW-0201">Cytochrome c-type biogenesis</keyword>
<feature type="transmembrane region" description="Helical" evidence="7">
    <location>
        <begin position="124"/>
        <end position="146"/>
    </location>
</feature>
<dbReference type="RefSeq" id="WP_284302522.1">
    <property type="nucleotide sequence ID" value="NZ_BSUO01000001.1"/>
</dbReference>
<comment type="caution">
    <text evidence="9">The sequence shown here is derived from an EMBL/GenBank/DDBJ whole genome shotgun (WGS) entry which is preliminary data.</text>
</comment>
<name>A0ABQ6IMW8_9MICO</name>
<evidence type="ECO:0000256" key="7">
    <source>
        <dbReference type="SAM" id="Phobius"/>
    </source>
</evidence>
<feature type="transmembrane region" description="Helical" evidence="7">
    <location>
        <begin position="153"/>
        <end position="175"/>
    </location>
</feature>
<proteinExistence type="predicted"/>
<dbReference type="Proteomes" id="UP001157126">
    <property type="component" value="Unassembled WGS sequence"/>
</dbReference>
<evidence type="ECO:0000313" key="9">
    <source>
        <dbReference type="EMBL" id="GMA38446.1"/>
    </source>
</evidence>
<keyword evidence="5 7" id="KW-0472">Membrane</keyword>
<gene>
    <name evidence="9" type="ORF">GCM10025883_04910</name>
</gene>
<dbReference type="InterPro" id="IPR045062">
    <property type="entry name" value="Cyt_c_biogenesis_CcsA/CcmC"/>
</dbReference>
<sequence>MTSPQMAQLSTLALYAAMGVLAFAMLAFTLYLARLAPKRSATRRADRSPVLVGAGGAEVETLDGRSAGRGDVQDATGGADSSEVSSKRAGGAAGSAGLMLSWLAAMLLVASIALRGFAVMRPPVANLFEFAVAGATATLVTYLVLAQRRPLRWLGLFVVLPVLCVLGLALVSWYVPAAELAPALDDYWIAIHVPIAIISIGIFTVAFSVLMIQLLVERRERGLAEVERGGGAAPAGSLLDELPSAARLDRLAYSLHVAAFPLWTFTIIAGAIWGQKAWGTYWSWDPKEIWSFVIWVLYAAYLHARATSGWKRRTANLIAVAGYVAILLNTTVVNLFSSGLHSYSGL</sequence>
<evidence type="ECO:0000256" key="6">
    <source>
        <dbReference type="SAM" id="MobiDB-lite"/>
    </source>
</evidence>
<feature type="transmembrane region" description="Helical" evidence="7">
    <location>
        <begin position="96"/>
        <end position="118"/>
    </location>
</feature>
<feature type="compositionally biased region" description="Basic and acidic residues" evidence="6">
    <location>
        <begin position="62"/>
        <end position="72"/>
    </location>
</feature>
<evidence type="ECO:0000256" key="1">
    <source>
        <dbReference type="ARBA" id="ARBA00004141"/>
    </source>
</evidence>
<keyword evidence="10" id="KW-1185">Reference proteome</keyword>
<evidence type="ECO:0000256" key="2">
    <source>
        <dbReference type="ARBA" id="ARBA00022692"/>
    </source>
</evidence>
<organism evidence="9 10">
    <name type="scientific">Mobilicoccus caccae</name>
    <dbReference type="NCBI Taxonomy" id="1859295"/>
    <lineage>
        <taxon>Bacteria</taxon>
        <taxon>Bacillati</taxon>
        <taxon>Actinomycetota</taxon>
        <taxon>Actinomycetes</taxon>
        <taxon>Micrococcales</taxon>
        <taxon>Dermatophilaceae</taxon>
        <taxon>Mobilicoccus</taxon>
    </lineage>
</organism>
<evidence type="ECO:0000256" key="5">
    <source>
        <dbReference type="ARBA" id="ARBA00023136"/>
    </source>
</evidence>
<dbReference type="NCBIfam" id="TIGR03144">
    <property type="entry name" value="cytochr_II_ccsB"/>
    <property type="match status" value="1"/>
</dbReference>
<dbReference type="PANTHER" id="PTHR30071:SF1">
    <property type="entry name" value="CYTOCHROME B_B6 PROTEIN-RELATED"/>
    <property type="match status" value="1"/>
</dbReference>
<keyword evidence="4 7" id="KW-1133">Transmembrane helix</keyword>
<feature type="region of interest" description="Disordered" evidence="6">
    <location>
        <begin position="62"/>
        <end position="87"/>
    </location>
</feature>
<accession>A0ABQ6IMW8</accession>
<feature type="transmembrane region" description="Helical" evidence="7">
    <location>
        <begin position="316"/>
        <end position="336"/>
    </location>
</feature>